<evidence type="ECO:0000313" key="2">
    <source>
        <dbReference type="EMBL" id="KNZ45928.1"/>
    </source>
</evidence>
<feature type="region of interest" description="Disordered" evidence="1">
    <location>
        <begin position="158"/>
        <end position="179"/>
    </location>
</feature>
<dbReference type="OrthoDB" id="2503634at2759"/>
<keyword evidence="3" id="KW-1185">Reference proteome</keyword>
<comment type="caution">
    <text evidence="2">The sequence shown here is derived from an EMBL/GenBank/DDBJ whole genome shotgun (WGS) entry which is preliminary data.</text>
</comment>
<evidence type="ECO:0000256" key="1">
    <source>
        <dbReference type="SAM" id="MobiDB-lite"/>
    </source>
</evidence>
<proteinExistence type="predicted"/>
<feature type="region of interest" description="Disordered" evidence="1">
    <location>
        <begin position="74"/>
        <end position="93"/>
    </location>
</feature>
<gene>
    <name evidence="2" type="ORF">VP01_769g7</name>
</gene>
<accession>A0A0L6UBL0</accession>
<feature type="compositionally biased region" description="Polar residues" evidence="1">
    <location>
        <begin position="203"/>
        <end position="216"/>
    </location>
</feature>
<evidence type="ECO:0000313" key="3">
    <source>
        <dbReference type="Proteomes" id="UP000037035"/>
    </source>
</evidence>
<sequence length="234" mass="26120">MSSGGGLHSSYIMFHRAQRDHERLQQSYKQWLAKRDKIKQDLVKQIATINDSGPSAKKVTNKLSKLNAQLSAFEEEEAEEADPELLESSPHARPCHRPAYRKLAFENAIKQSEERKSLAEEVYNAALAANPSLARAKPARSEPVSEAQRNFDIRVQNTHTQDAPPPSPPLTPEASSGFKPMMSKLKKIDAFLSKLESGRGMTKTFTPDRQSPSYSRWSPRAGTFEPGRPKPPPS</sequence>
<feature type="compositionally biased region" description="Acidic residues" evidence="1">
    <location>
        <begin position="74"/>
        <end position="85"/>
    </location>
</feature>
<dbReference type="Proteomes" id="UP000037035">
    <property type="component" value="Unassembled WGS sequence"/>
</dbReference>
<dbReference type="VEuPathDB" id="FungiDB:VP01_769g7"/>
<dbReference type="AlphaFoldDB" id="A0A0L6UBL0"/>
<dbReference type="EMBL" id="LAVV01013160">
    <property type="protein sequence ID" value="KNZ45928.1"/>
    <property type="molecule type" value="Genomic_DNA"/>
</dbReference>
<protein>
    <submittedName>
        <fullName evidence="2">Uncharacterized protein</fullName>
    </submittedName>
</protein>
<name>A0A0L6UBL0_9BASI</name>
<organism evidence="2 3">
    <name type="scientific">Puccinia sorghi</name>
    <dbReference type="NCBI Taxonomy" id="27349"/>
    <lineage>
        <taxon>Eukaryota</taxon>
        <taxon>Fungi</taxon>
        <taxon>Dikarya</taxon>
        <taxon>Basidiomycota</taxon>
        <taxon>Pucciniomycotina</taxon>
        <taxon>Pucciniomycetes</taxon>
        <taxon>Pucciniales</taxon>
        <taxon>Pucciniaceae</taxon>
        <taxon>Puccinia</taxon>
    </lineage>
</organism>
<feature type="region of interest" description="Disordered" evidence="1">
    <location>
        <begin position="196"/>
        <end position="234"/>
    </location>
</feature>
<reference evidence="2 3" key="1">
    <citation type="submission" date="2015-08" db="EMBL/GenBank/DDBJ databases">
        <title>Next Generation Sequencing and Analysis of the Genome of Puccinia sorghi L Schw, the Causal Agent of Maize Common Rust.</title>
        <authorList>
            <person name="Rochi L."/>
            <person name="Burguener G."/>
            <person name="Darino M."/>
            <person name="Turjanski A."/>
            <person name="Kreff E."/>
            <person name="Dieguez M.J."/>
            <person name="Sacco F."/>
        </authorList>
    </citation>
    <scope>NUCLEOTIDE SEQUENCE [LARGE SCALE GENOMIC DNA]</scope>
    <source>
        <strain evidence="2 3">RO10H11247</strain>
    </source>
</reference>